<evidence type="ECO:0000256" key="6">
    <source>
        <dbReference type="SAM" id="Phobius"/>
    </source>
</evidence>
<evidence type="ECO:0000256" key="4">
    <source>
        <dbReference type="ARBA" id="ARBA00022989"/>
    </source>
</evidence>
<evidence type="ECO:0000313" key="8">
    <source>
        <dbReference type="Proteomes" id="UP001651050"/>
    </source>
</evidence>
<name>A0ABT0IY62_9MICO</name>
<evidence type="ECO:0000256" key="1">
    <source>
        <dbReference type="ARBA" id="ARBA00004651"/>
    </source>
</evidence>
<keyword evidence="8" id="KW-1185">Reference proteome</keyword>
<dbReference type="PANTHER" id="PTHR30086:SF20">
    <property type="entry name" value="ARGININE EXPORTER PROTEIN ARGO-RELATED"/>
    <property type="match status" value="1"/>
</dbReference>
<dbReference type="PANTHER" id="PTHR30086">
    <property type="entry name" value="ARGININE EXPORTER PROTEIN ARGO"/>
    <property type="match status" value="1"/>
</dbReference>
<keyword evidence="3 6" id="KW-0812">Transmembrane</keyword>
<keyword evidence="4 6" id="KW-1133">Transmembrane helix</keyword>
<proteinExistence type="predicted"/>
<gene>
    <name evidence="7" type="ORF">M1843_00280</name>
</gene>
<feature type="transmembrane region" description="Helical" evidence="6">
    <location>
        <begin position="35"/>
        <end position="61"/>
    </location>
</feature>
<evidence type="ECO:0000256" key="2">
    <source>
        <dbReference type="ARBA" id="ARBA00022475"/>
    </source>
</evidence>
<evidence type="ECO:0000256" key="3">
    <source>
        <dbReference type="ARBA" id="ARBA00022692"/>
    </source>
</evidence>
<keyword evidence="2" id="KW-1003">Cell membrane</keyword>
<dbReference type="Proteomes" id="UP001651050">
    <property type="component" value="Unassembled WGS sequence"/>
</dbReference>
<feature type="transmembrane region" description="Helical" evidence="6">
    <location>
        <begin position="150"/>
        <end position="174"/>
    </location>
</feature>
<evidence type="ECO:0000313" key="7">
    <source>
        <dbReference type="EMBL" id="MCK9792180.1"/>
    </source>
</evidence>
<evidence type="ECO:0000256" key="5">
    <source>
        <dbReference type="ARBA" id="ARBA00023136"/>
    </source>
</evidence>
<dbReference type="RefSeq" id="WP_416342061.1">
    <property type="nucleotide sequence ID" value="NZ_JALQCY010000001.1"/>
</dbReference>
<organism evidence="7 8">
    <name type="scientific">Isoptericola peretonis</name>
    <dbReference type="NCBI Taxonomy" id="2918523"/>
    <lineage>
        <taxon>Bacteria</taxon>
        <taxon>Bacillati</taxon>
        <taxon>Actinomycetota</taxon>
        <taxon>Actinomycetes</taxon>
        <taxon>Micrococcales</taxon>
        <taxon>Promicromonosporaceae</taxon>
        <taxon>Isoptericola</taxon>
    </lineage>
</organism>
<protein>
    <submittedName>
        <fullName evidence="7">LysE/ArgO family amino acid transporter</fullName>
    </submittedName>
</protein>
<feature type="transmembrane region" description="Helical" evidence="6">
    <location>
        <begin position="73"/>
        <end position="91"/>
    </location>
</feature>
<keyword evidence="5 6" id="KW-0472">Membrane</keyword>
<reference evidence="7 8" key="1">
    <citation type="submission" date="2022-02" db="EMBL/GenBank/DDBJ databases">
        <title>The car tank lid bacteriome: a reservoir of bacteria with potential in bioremediation of fuel.</title>
        <authorList>
            <person name="Vidal-Verdu A."/>
            <person name="Gomez-Martinez D."/>
            <person name="Latorre-Perez A."/>
            <person name="Pereto J."/>
            <person name="Porcar M."/>
        </authorList>
    </citation>
    <scope>NUCLEOTIDE SEQUENCE [LARGE SCALE GENOMIC DNA]</scope>
    <source>
        <strain evidence="7 8">4D.3</strain>
    </source>
</reference>
<comment type="caution">
    <text evidence="7">The sequence shown here is derived from an EMBL/GenBank/DDBJ whole genome shotgun (WGS) entry which is preliminary data.</text>
</comment>
<feature type="transmembrane region" description="Helical" evidence="6">
    <location>
        <begin position="186"/>
        <end position="207"/>
    </location>
</feature>
<dbReference type="EMBL" id="JALQCY010000001">
    <property type="protein sequence ID" value="MCK9792180.1"/>
    <property type="molecule type" value="Genomic_DNA"/>
</dbReference>
<dbReference type="Pfam" id="PF01810">
    <property type="entry name" value="LysE"/>
    <property type="match status" value="1"/>
</dbReference>
<dbReference type="InterPro" id="IPR001123">
    <property type="entry name" value="LeuE-type"/>
</dbReference>
<sequence length="211" mass="21792">MLTFFAGLGLGLSLIVAIGAQNAFVLRQGVRREHVGLVVAVCAASDVVLYLAGTAGLGALVVRHPAVVEVARWAGAVVVLGYGALAARRALRGDEAGLEAAQDGAVPDAGRRVRPVLLTALALTWLNPHVYLDTVVLQGSIAASYGDLRWWFTAGAVVASVLWFVGLGYGARLLAPVLARPGAWRVVDGIVAAIMLVVAVSLVLPALTTSP</sequence>
<accession>A0ABT0IY62</accession>
<comment type="subcellular location">
    <subcellularLocation>
        <location evidence="1">Cell membrane</location>
        <topology evidence="1">Multi-pass membrane protein</topology>
    </subcellularLocation>
</comment>